<reference evidence="2 3" key="1">
    <citation type="journal article" date="2008" name="Virology">
        <title>Sequence analysis of a non-classified, non-occluded DNA virus that causes salivary gland hypertrophy of Musca domestica, MdSGHV.</title>
        <authorList>
            <person name="Garcia-Maruniak A."/>
            <person name="Maruniak J.E."/>
            <person name="Farmerie W."/>
            <person name="Boucias D.G."/>
        </authorList>
    </citation>
    <scope>NUCLEOTIDE SEQUENCE [LARGE SCALE GENOMIC DNA]</scope>
    <source>
        <strain evidence="3">Isolate Musca domestica/United States/Boucias/-</strain>
    </source>
</reference>
<evidence type="ECO:0000313" key="3">
    <source>
        <dbReference type="Proteomes" id="UP000011274"/>
    </source>
</evidence>
<name>B2YG54_MHVB</name>
<accession>B2YG54</accession>
<evidence type="ECO:0000256" key="1">
    <source>
        <dbReference type="SAM" id="MobiDB-lite"/>
    </source>
</evidence>
<sequence>MSASTIPSIRIQCPPPPVSSSSVPSSPDPSLSRSWNYHRTSVGEHLDLVAGVGGLGNDSGDTSGGGGVPITPQRKRRRAKLKQLLSRYELIPYINLHSLDELGQELRINKTEMWLDYVDAVLDLHDCTGSPGRRLLENFSACIDRLVDRLDTRQVVRLRLYMTCVERDMPKMMSNTSATTEDSLEYYYLRGMETRTYNYCSSTSLRKGLSSIVYSAESSIAANYFVDMKLYDLDNISSSSSSSSPTIPGCNSIPMMYGRDAAINIKFYGNQLYDSEPYKLARDIAIRCIHIIEQRNEQ</sequence>
<feature type="region of interest" description="Disordered" evidence="1">
    <location>
        <begin position="1"/>
        <end position="35"/>
    </location>
</feature>
<organismHost>
    <name type="scientific">Musca domestica</name>
    <name type="common">House fly</name>
    <dbReference type="NCBI Taxonomy" id="7370"/>
</organismHost>
<feature type="compositionally biased region" description="Low complexity" evidence="1">
    <location>
        <begin position="19"/>
        <end position="34"/>
    </location>
</feature>
<dbReference type="EMBL" id="EU522111">
    <property type="protein sequence ID" value="ACD03536.1"/>
    <property type="molecule type" value="Genomic_DNA"/>
</dbReference>
<protein>
    <submittedName>
        <fullName evidence="2">Uncharacterized protein</fullName>
    </submittedName>
</protein>
<gene>
    <name evidence="2" type="ORF">MdSGHV077</name>
</gene>
<feature type="compositionally biased region" description="Gly residues" evidence="1">
    <location>
        <begin position="54"/>
        <end position="68"/>
    </location>
</feature>
<evidence type="ECO:0000313" key="2">
    <source>
        <dbReference type="EMBL" id="ACD03536.1"/>
    </source>
</evidence>
<dbReference type="RefSeq" id="YP_001883405.1">
    <property type="nucleotide sequence ID" value="NC_010671.1"/>
</dbReference>
<organism evidence="2 3">
    <name type="scientific">Musca hytrovirus</name>
    <name type="common">isolate Musca domestica/United States/Boucias/-</name>
    <name type="synonym">MHV</name>
    <dbReference type="NCBI Taxonomy" id="523909"/>
    <lineage>
        <taxon>Viruses</taxon>
        <taxon>Viruses incertae sedis</taxon>
        <taxon>Naldaviricetes</taxon>
        <taxon>Lefavirales</taxon>
        <taxon>Hytrosaviridae</taxon>
        <taxon>Muscavirus</taxon>
        <taxon>Muscavirus musdomesticae</taxon>
    </lineage>
</organism>
<dbReference type="KEGG" id="vg:6295398"/>
<dbReference type="GeneID" id="6295398"/>
<proteinExistence type="predicted"/>
<dbReference type="Proteomes" id="UP000011274">
    <property type="component" value="Segment"/>
</dbReference>
<keyword evidence="3" id="KW-1185">Reference proteome</keyword>
<feature type="region of interest" description="Disordered" evidence="1">
    <location>
        <begin position="54"/>
        <end position="74"/>
    </location>
</feature>